<dbReference type="InterPro" id="IPR032255">
    <property type="entry name" value="HBM"/>
</dbReference>
<dbReference type="Pfam" id="PF00672">
    <property type="entry name" value="HAMP"/>
    <property type="match status" value="1"/>
</dbReference>
<evidence type="ECO:0000256" key="5">
    <source>
        <dbReference type="PROSITE-ProRule" id="PRU00284"/>
    </source>
</evidence>
<reference evidence="10" key="1">
    <citation type="submission" date="2021-02" db="EMBL/GenBank/DDBJ databases">
        <title>Skermanella TT6 skin isolate.</title>
        <authorList>
            <person name="Lee K."/>
            <person name="Ganzorig M."/>
        </authorList>
    </citation>
    <scope>NUCLEOTIDE SEQUENCE</scope>
    <source>
        <strain evidence="10">TT6</strain>
    </source>
</reference>
<dbReference type="PANTHER" id="PTHR32089">
    <property type="entry name" value="METHYL-ACCEPTING CHEMOTAXIS PROTEIN MCPB"/>
    <property type="match status" value="1"/>
</dbReference>
<evidence type="ECO:0000259" key="8">
    <source>
        <dbReference type="PROSITE" id="PS50192"/>
    </source>
</evidence>
<dbReference type="CDD" id="cd06225">
    <property type="entry name" value="HAMP"/>
    <property type="match status" value="1"/>
</dbReference>
<evidence type="ECO:0000256" key="3">
    <source>
        <dbReference type="ARBA" id="ARBA00023224"/>
    </source>
</evidence>
<comment type="subcellular location">
    <subcellularLocation>
        <location evidence="1">Cell inner membrane</location>
        <topology evidence="1">Multi-pass membrane protein</topology>
    </subcellularLocation>
</comment>
<proteinExistence type="inferred from homology"/>
<feature type="domain" description="HAMP" evidence="9">
    <location>
        <begin position="335"/>
        <end position="388"/>
    </location>
</feature>
<evidence type="ECO:0000256" key="1">
    <source>
        <dbReference type="ARBA" id="ARBA00004429"/>
    </source>
</evidence>
<keyword evidence="3 5" id="KW-0807">Transducer</keyword>
<dbReference type="SMART" id="SM01358">
    <property type="entry name" value="HBM"/>
    <property type="match status" value="1"/>
</dbReference>
<keyword evidence="6" id="KW-1133">Transmembrane helix</keyword>
<protein>
    <submittedName>
        <fullName evidence="10">Methyl-accepting chemotaxis protein</fullName>
    </submittedName>
</protein>
<evidence type="ECO:0000313" key="10">
    <source>
        <dbReference type="EMBL" id="QQP88204.1"/>
    </source>
</evidence>
<dbReference type="SMART" id="SM00304">
    <property type="entry name" value="HAMP"/>
    <property type="match status" value="1"/>
</dbReference>
<evidence type="ECO:0000259" key="7">
    <source>
        <dbReference type="PROSITE" id="PS50111"/>
    </source>
</evidence>
<dbReference type="InterPro" id="IPR003660">
    <property type="entry name" value="HAMP_dom"/>
</dbReference>
<feature type="transmembrane region" description="Helical" evidence="6">
    <location>
        <begin position="41"/>
        <end position="62"/>
    </location>
</feature>
<dbReference type="Gene3D" id="6.10.340.10">
    <property type="match status" value="1"/>
</dbReference>
<dbReference type="PANTHER" id="PTHR32089:SF112">
    <property type="entry name" value="LYSOZYME-LIKE PROTEIN-RELATED"/>
    <property type="match status" value="1"/>
</dbReference>
<keyword evidence="11" id="KW-1185">Reference proteome</keyword>
<feature type="transmembrane region" description="Helical" evidence="6">
    <location>
        <begin position="314"/>
        <end position="334"/>
    </location>
</feature>
<keyword evidence="6" id="KW-0812">Transmembrane</keyword>
<keyword evidence="6" id="KW-0472">Membrane</keyword>
<dbReference type="PROSITE" id="PS50885">
    <property type="entry name" value="HAMP"/>
    <property type="match status" value="1"/>
</dbReference>
<keyword evidence="2" id="KW-1003">Cell membrane</keyword>
<dbReference type="SUPFAM" id="SSF58104">
    <property type="entry name" value="Methyl-accepting chemotaxis protein (MCP) signaling domain"/>
    <property type="match status" value="1"/>
</dbReference>
<evidence type="ECO:0000256" key="6">
    <source>
        <dbReference type="SAM" id="Phobius"/>
    </source>
</evidence>
<comment type="similarity">
    <text evidence="4">Belongs to the methyl-accepting chemotaxis (MCP) protein family.</text>
</comment>
<dbReference type="InterPro" id="IPR004089">
    <property type="entry name" value="MCPsignal_dom"/>
</dbReference>
<feature type="domain" description="Methyl-accepting transducer" evidence="7">
    <location>
        <begin position="411"/>
        <end position="650"/>
    </location>
</feature>
<evidence type="ECO:0000256" key="4">
    <source>
        <dbReference type="ARBA" id="ARBA00029447"/>
    </source>
</evidence>
<dbReference type="PROSITE" id="PS50192">
    <property type="entry name" value="T_SNARE"/>
    <property type="match status" value="1"/>
</dbReference>
<evidence type="ECO:0000259" key="9">
    <source>
        <dbReference type="PROSITE" id="PS50885"/>
    </source>
</evidence>
<evidence type="ECO:0000313" key="11">
    <source>
        <dbReference type="Proteomes" id="UP000595197"/>
    </source>
</evidence>
<accession>A0ABX7B300</accession>
<evidence type="ECO:0000256" key="2">
    <source>
        <dbReference type="ARBA" id="ARBA00022519"/>
    </source>
</evidence>
<dbReference type="InterPro" id="IPR000727">
    <property type="entry name" value="T_SNARE_dom"/>
</dbReference>
<dbReference type="Pfam" id="PF00015">
    <property type="entry name" value="MCPsignal"/>
    <property type="match status" value="1"/>
</dbReference>
<sequence>MSNAAILDSLTECEASILLSGSADAADRPGILSRLGIGTRVGLLVIVALATVIVMVGMFLLADRHMNQATGRLGSFGDLVVLAASAERRVADLQIQARDFIANRDSRAAAAFRTRAAEVDRLLDRVAAHPATGTAAGQVDAMRSTLRHAAEQFAGVEETLKVMGLDEESGLRGKLRASVGAVETELRRWPIGMVAQTYVRMLTMRVVEKDFLLYGDVGVMGAHKKAFREFEFGMMDSGLDAPTQEALVTLATAYRADLAALVEHQGKLVQEVAAFNTALAAMPGRFAGLFDFASAGMEAARTDKDHVRDATGRTGLIAGAGIIVLFLLLSLVLVRSITRPLRSIECAMQRLATGDRSSIVPGAMRRDEIGAMARAIEVFRSNAEEMERLKAEDEIKERRRKEEFAARLASLASALESEVQSTVTAVIEQAAGIAELAERLSAAARRTGEQSAGVAEAARDATANVQTVALSTEELATSSRAIGTQVAEVMDIVKRAVGQGEQTRQVVAKLADAARNIGDAAKLITGIASQTNLLALNATIEAARAGEAGKGFAVVASEVKVLATQTGQATDRISGQIVAVQGAAETVIFHIHEVQEVISRIDAIAERIAGSVTDQGSATETISRNATSAANGTGEVSQRITAVSEDASETRGLALVLDNSAVVVSTQVKHLKERLNQLLNESRSLDA</sequence>
<dbReference type="RefSeq" id="WP_201072787.1">
    <property type="nucleotide sequence ID" value="NZ_CP067420.1"/>
</dbReference>
<keyword evidence="2" id="KW-0997">Cell inner membrane</keyword>
<gene>
    <name evidence="10" type="ORF">IGS68_19395</name>
</gene>
<dbReference type="EMBL" id="CP067420">
    <property type="protein sequence ID" value="QQP88204.1"/>
    <property type="molecule type" value="Genomic_DNA"/>
</dbReference>
<feature type="domain" description="T-SNARE coiled-coil homology" evidence="8">
    <location>
        <begin position="590"/>
        <end position="643"/>
    </location>
</feature>
<dbReference type="PROSITE" id="PS50111">
    <property type="entry name" value="CHEMOTAXIS_TRANSDUC_2"/>
    <property type="match status" value="1"/>
</dbReference>
<dbReference type="Proteomes" id="UP000595197">
    <property type="component" value="Chromosome"/>
</dbReference>
<organism evidence="10 11">
    <name type="scientific">Skermanella cutis</name>
    <dbReference type="NCBI Taxonomy" id="2775420"/>
    <lineage>
        <taxon>Bacteria</taxon>
        <taxon>Pseudomonadati</taxon>
        <taxon>Pseudomonadota</taxon>
        <taxon>Alphaproteobacteria</taxon>
        <taxon>Rhodospirillales</taxon>
        <taxon>Azospirillaceae</taxon>
        <taxon>Skermanella</taxon>
    </lineage>
</organism>
<dbReference type="SMART" id="SM00283">
    <property type="entry name" value="MA"/>
    <property type="match status" value="1"/>
</dbReference>
<dbReference type="Gene3D" id="1.10.287.950">
    <property type="entry name" value="Methyl-accepting chemotaxis protein"/>
    <property type="match status" value="1"/>
</dbReference>
<name>A0ABX7B300_9PROT</name>